<dbReference type="InterPro" id="IPR015421">
    <property type="entry name" value="PyrdxlP-dep_Trfase_major"/>
</dbReference>
<dbReference type="Proteomes" id="UP001279642">
    <property type="component" value="Unassembled WGS sequence"/>
</dbReference>
<evidence type="ECO:0000256" key="1">
    <source>
        <dbReference type="ARBA" id="ARBA00001933"/>
    </source>
</evidence>
<organism evidence="3 4">
    <name type="scientific">Dongia soli</name>
    <dbReference type="NCBI Taxonomy" id="600628"/>
    <lineage>
        <taxon>Bacteria</taxon>
        <taxon>Pseudomonadati</taxon>
        <taxon>Pseudomonadota</taxon>
        <taxon>Alphaproteobacteria</taxon>
        <taxon>Rhodospirillales</taxon>
        <taxon>Dongiaceae</taxon>
        <taxon>Dongia</taxon>
    </lineage>
</organism>
<gene>
    <name evidence="3" type="ORF">SMD27_16460</name>
</gene>
<keyword evidence="4" id="KW-1185">Reference proteome</keyword>
<comment type="cofactor">
    <cofactor evidence="1">
        <name>pyridoxal 5'-phosphate</name>
        <dbReference type="ChEBI" id="CHEBI:597326"/>
    </cofactor>
</comment>
<evidence type="ECO:0000313" key="4">
    <source>
        <dbReference type="Proteomes" id="UP001279642"/>
    </source>
</evidence>
<dbReference type="InterPro" id="IPR015422">
    <property type="entry name" value="PyrdxlP-dep_Trfase_small"/>
</dbReference>
<comment type="caution">
    <text evidence="3">The sequence shown here is derived from an EMBL/GenBank/DDBJ whole genome shotgun (WGS) entry which is preliminary data.</text>
</comment>
<dbReference type="Pfam" id="PF01053">
    <property type="entry name" value="Cys_Met_Meta_PP"/>
    <property type="match status" value="1"/>
</dbReference>
<dbReference type="InterPro" id="IPR015424">
    <property type="entry name" value="PyrdxlP-dep_Trfase"/>
</dbReference>
<dbReference type="GO" id="GO:0016740">
    <property type="term" value="F:transferase activity"/>
    <property type="evidence" value="ECO:0007669"/>
    <property type="project" value="UniProtKB-KW"/>
</dbReference>
<accession>A0ABU5EDZ6</accession>
<keyword evidence="2" id="KW-0663">Pyridoxal phosphate</keyword>
<dbReference type="RefSeq" id="WP_320509501.1">
    <property type="nucleotide sequence ID" value="NZ_JAXCLW010000004.1"/>
</dbReference>
<protein>
    <submittedName>
        <fullName evidence="3">PLP-dependent transferase</fullName>
    </submittedName>
</protein>
<dbReference type="InterPro" id="IPR000277">
    <property type="entry name" value="Cys/Met-Metab_PyrdxlP-dep_enz"/>
</dbReference>
<dbReference type="PANTHER" id="PTHR11808">
    <property type="entry name" value="TRANS-SULFURATION ENZYME FAMILY MEMBER"/>
    <property type="match status" value="1"/>
</dbReference>
<keyword evidence="3" id="KW-0808">Transferase</keyword>
<proteinExistence type="predicted"/>
<sequence length="611" mass="67450">MAMQKDPNLAAARILSPLRNTTKAASVDALIEEQLRHFSIDPASAYGQALARLTASLYAANMATHDLWAATTQALADLDRKDRIAWFNAKRFACFQLAKVLDTLQNPMRRTYQSLANDGGPVAGRGPYPIFDNVTAIFSATPVITRTATYLYACVEWVEDAFKGKELLHEIYSRLLNPTSISLANHIVDVEAGPRASEYFAWNFNSGMAAVDATLAHLVGYQDIVLSSRNVYGGVYQLLHDWYGKRSNLDVALEWFDGFTAEDFAVALSEVEQSYADRLAAGRHIYVYLESPCNPHGYVLNVASICRRAHEKGLTVICDATVGTPFLQKTLRREDRIERPDFVIHSYTKDLAGYGTTTAGVVIARNEDMFLPKGESVTVTAVDGRPRRISWDETLFWNVYYIKGAFLDADKAYEVINGIRTLELRMLSKCITTTVLARALAAHPGINVHCPAVPGHPNADLCRANMFLGLPAPLFTIDFEPSGGRQALSRDAFKTFFDSLEPVFGLQVSLGQTNTVVLCPALTSHSEMSDEALKDAGISRTTIRLAIGCEDPRTLLAHIIRAAELAFDPVSPGFSTQFMAADAVDNLYEAVYLDIHRRFIASRPTMGELLQ</sequence>
<dbReference type="Gene3D" id="3.90.1150.10">
    <property type="entry name" value="Aspartate Aminotransferase, domain 1"/>
    <property type="match status" value="1"/>
</dbReference>
<evidence type="ECO:0000313" key="3">
    <source>
        <dbReference type="EMBL" id="MDY0884438.1"/>
    </source>
</evidence>
<dbReference type="SUPFAM" id="SSF53383">
    <property type="entry name" value="PLP-dependent transferases"/>
    <property type="match status" value="1"/>
</dbReference>
<dbReference type="EMBL" id="JAXCLW010000004">
    <property type="protein sequence ID" value="MDY0884438.1"/>
    <property type="molecule type" value="Genomic_DNA"/>
</dbReference>
<reference evidence="3 4" key="1">
    <citation type="journal article" date="2016" name="Antonie Van Leeuwenhoek">
        <title>Dongia soli sp. nov., isolated from soil from Dokdo, Korea.</title>
        <authorList>
            <person name="Kim D.U."/>
            <person name="Lee H."/>
            <person name="Kim H."/>
            <person name="Kim S.G."/>
            <person name="Ka J.O."/>
        </authorList>
    </citation>
    <scope>NUCLEOTIDE SEQUENCE [LARGE SCALE GENOMIC DNA]</scope>
    <source>
        <strain evidence="3 4">D78</strain>
    </source>
</reference>
<dbReference type="Gene3D" id="3.40.640.10">
    <property type="entry name" value="Type I PLP-dependent aspartate aminotransferase-like (Major domain)"/>
    <property type="match status" value="1"/>
</dbReference>
<name>A0ABU5EDZ6_9PROT</name>
<evidence type="ECO:0000256" key="2">
    <source>
        <dbReference type="ARBA" id="ARBA00022898"/>
    </source>
</evidence>